<proteinExistence type="predicted"/>
<sequence length="122" mass="14311">MSDESEAEGEEMNQDWILEYSCPECLILSTDDMAMQLWTLHMNEHFLFFTVFGVDFVFCPQCANIYHLNCIINYITESDQDIAFLQIKYQKEVLQTRGDNALFTQSQKGEQHSLEKLKQNLQ</sequence>
<dbReference type="AlphaFoldDB" id="A0A8J1YBU6"/>
<name>A0A8J1YBU6_OWEFU</name>
<dbReference type="EMBL" id="CAIIXF020000004">
    <property type="protein sequence ID" value="CAH1782291.1"/>
    <property type="molecule type" value="Genomic_DNA"/>
</dbReference>
<evidence type="ECO:0000313" key="2">
    <source>
        <dbReference type="Proteomes" id="UP000749559"/>
    </source>
</evidence>
<gene>
    <name evidence="1" type="ORF">OFUS_LOCUS8753</name>
</gene>
<accession>A0A8J1YBU6</accession>
<comment type="caution">
    <text evidence="1">The sequence shown here is derived from an EMBL/GenBank/DDBJ whole genome shotgun (WGS) entry which is preliminary data.</text>
</comment>
<reference evidence="1" key="1">
    <citation type="submission" date="2022-03" db="EMBL/GenBank/DDBJ databases">
        <authorList>
            <person name="Martin C."/>
        </authorList>
    </citation>
    <scope>NUCLEOTIDE SEQUENCE</scope>
</reference>
<organism evidence="1 2">
    <name type="scientific">Owenia fusiformis</name>
    <name type="common">Polychaete worm</name>
    <dbReference type="NCBI Taxonomy" id="6347"/>
    <lineage>
        <taxon>Eukaryota</taxon>
        <taxon>Metazoa</taxon>
        <taxon>Spiralia</taxon>
        <taxon>Lophotrochozoa</taxon>
        <taxon>Annelida</taxon>
        <taxon>Polychaeta</taxon>
        <taxon>Sedentaria</taxon>
        <taxon>Canalipalpata</taxon>
        <taxon>Sabellida</taxon>
        <taxon>Oweniida</taxon>
        <taxon>Oweniidae</taxon>
        <taxon>Owenia</taxon>
    </lineage>
</organism>
<dbReference type="Proteomes" id="UP000749559">
    <property type="component" value="Unassembled WGS sequence"/>
</dbReference>
<protein>
    <submittedName>
        <fullName evidence="1">Uncharacterized protein</fullName>
    </submittedName>
</protein>
<evidence type="ECO:0000313" key="1">
    <source>
        <dbReference type="EMBL" id="CAH1782291.1"/>
    </source>
</evidence>
<keyword evidence="2" id="KW-1185">Reference proteome</keyword>